<proteinExistence type="predicted"/>
<dbReference type="EMBL" id="ML208522">
    <property type="protein sequence ID" value="TFK63443.1"/>
    <property type="molecule type" value="Genomic_DNA"/>
</dbReference>
<dbReference type="Proteomes" id="UP000308600">
    <property type="component" value="Unassembled WGS sequence"/>
</dbReference>
<keyword evidence="2" id="KW-1185">Reference proteome</keyword>
<reference evidence="1 2" key="1">
    <citation type="journal article" date="2019" name="Nat. Ecol. Evol.">
        <title>Megaphylogeny resolves global patterns of mushroom evolution.</title>
        <authorList>
            <person name="Varga T."/>
            <person name="Krizsan K."/>
            <person name="Foldi C."/>
            <person name="Dima B."/>
            <person name="Sanchez-Garcia M."/>
            <person name="Sanchez-Ramirez S."/>
            <person name="Szollosi G.J."/>
            <person name="Szarkandi J.G."/>
            <person name="Papp V."/>
            <person name="Albert L."/>
            <person name="Andreopoulos W."/>
            <person name="Angelini C."/>
            <person name="Antonin V."/>
            <person name="Barry K.W."/>
            <person name="Bougher N.L."/>
            <person name="Buchanan P."/>
            <person name="Buyck B."/>
            <person name="Bense V."/>
            <person name="Catcheside P."/>
            <person name="Chovatia M."/>
            <person name="Cooper J."/>
            <person name="Damon W."/>
            <person name="Desjardin D."/>
            <person name="Finy P."/>
            <person name="Geml J."/>
            <person name="Haridas S."/>
            <person name="Hughes K."/>
            <person name="Justo A."/>
            <person name="Karasinski D."/>
            <person name="Kautmanova I."/>
            <person name="Kiss B."/>
            <person name="Kocsube S."/>
            <person name="Kotiranta H."/>
            <person name="LaButti K.M."/>
            <person name="Lechner B.E."/>
            <person name="Liimatainen K."/>
            <person name="Lipzen A."/>
            <person name="Lukacs Z."/>
            <person name="Mihaltcheva S."/>
            <person name="Morgado L.N."/>
            <person name="Niskanen T."/>
            <person name="Noordeloos M.E."/>
            <person name="Ohm R.A."/>
            <person name="Ortiz-Santana B."/>
            <person name="Ovrebo C."/>
            <person name="Racz N."/>
            <person name="Riley R."/>
            <person name="Savchenko A."/>
            <person name="Shiryaev A."/>
            <person name="Soop K."/>
            <person name="Spirin V."/>
            <person name="Szebenyi C."/>
            <person name="Tomsovsky M."/>
            <person name="Tulloss R.E."/>
            <person name="Uehling J."/>
            <person name="Grigoriev I.V."/>
            <person name="Vagvolgyi C."/>
            <person name="Papp T."/>
            <person name="Martin F.M."/>
            <person name="Miettinen O."/>
            <person name="Hibbett D.S."/>
            <person name="Nagy L.G."/>
        </authorList>
    </citation>
    <scope>NUCLEOTIDE SEQUENCE [LARGE SCALE GENOMIC DNA]</scope>
    <source>
        <strain evidence="1 2">NL-1719</strain>
    </source>
</reference>
<accession>A0ACD3AC34</accession>
<protein>
    <submittedName>
        <fullName evidence="1">Uncharacterized protein</fullName>
    </submittedName>
</protein>
<sequence>MTAPAPHPILARQFECSEIAFIGIDQEIAALYESIRALRTYRNSFTPVYRLPPEILTRIFSFVRQQSTRSCRDSARSRPPGWIVVTDVSQYWRNVAIGSPDLWSYISSSYPDRAIGRWLQRSKVAPLSVSLGHRSRVNSQLVRIALPRIRELKLESLTRESWNTLLPDLSFPAPRLESLSISFSTALGRYLGIHTPPSTGLDIIFNGRAPSLRRLELRNCSFKLIPFTGLTALEIHDPHHFSSVDLLIALQELSRLTSLSLSNVHFHSGVLVNPVTLPSLKSLSIIGQSFKDDLNLLSHLSIPANSTLLFHSDIRTGIWATPLSQFLSGSMSARQQLSTVLVDSISFQYLSGVVKLDINAGCTKTGYVADLLKFELTDPWAGTIHPSGTRATADLFSYLPLSALTSFYTNCNLGFGASTWTTVFGSLPKLTHISTVGNDAASLLCAIISDFKYGCPIKGEVAFRSLLVDWDPIFPMLERVDLDGEDLPDPIEDLVLALNARKWAGRAIKYLGVVWLKPGERYMLEALKDVGVVARHNGDVGFYPRGK</sequence>
<evidence type="ECO:0000313" key="1">
    <source>
        <dbReference type="EMBL" id="TFK63443.1"/>
    </source>
</evidence>
<gene>
    <name evidence="1" type="ORF">BDN72DRAFT_847610</name>
</gene>
<organism evidence="1 2">
    <name type="scientific">Pluteus cervinus</name>
    <dbReference type="NCBI Taxonomy" id="181527"/>
    <lineage>
        <taxon>Eukaryota</taxon>
        <taxon>Fungi</taxon>
        <taxon>Dikarya</taxon>
        <taxon>Basidiomycota</taxon>
        <taxon>Agaricomycotina</taxon>
        <taxon>Agaricomycetes</taxon>
        <taxon>Agaricomycetidae</taxon>
        <taxon>Agaricales</taxon>
        <taxon>Pluteineae</taxon>
        <taxon>Pluteaceae</taxon>
        <taxon>Pluteus</taxon>
    </lineage>
</organism>
<evidence type="ECO:0000313" key="2">
    <source>
        <dbReference type="Proteomes" id="UP000308600"/>
    </source>
</evidence>
<name>A0ACD3AC34_9AGAR</name>